<dbReference type="SUPFAM" id="SSF52402">
    <property type="entry name" value="Adenine nucleotide alpha hydrolases-like"/>
    <property type="match status" value="1"/>
</dbReference>
<dbReference type="CDD" id="cd01714">
    <property type="entry name" value="ETF_beta"/>
    <property type="match status" value="1"/>
</dbReference>
<dbReference type="Gene3D" id="3.40.50.620">
    <property type="entry name" value="HUPs"/>
    <property type="match status" value="1"/>
</dbReference>
<dbReference type="GO" id="GO:0009055">
    <property type="term" value="F:electron transfer activity"/>
    <property type="evidence" value="ECO:0007669"/>
    <property type="project" value="InterPro"/>
</dbReference>
<dbReference type="PANTHER" id="PTHR21294">
    <property type="entry name" value="ELECTRON TRANSFER FLAVOPROTEIN BETA-SUBUNIT"/>
    <property type="match status" value="1"/>
</dbReference>
<dbReference type="InterPro" id="IPR033948">
    <property type="entry name" value="ETF_beta_N"/>
</dbReference>
<organism evidence="2">
    <name type="scientific">marine sediment metagenome</name>
    <dbReference type="NCBI Taxonomy" id="412755"/>
    <lineage>
        <taxon>unclassified sequences</taxon>
        <taxon>metagenomes</taxon>
        <taxon>ecological metagenomes</taxon>
    </lineage>
</organism>
<feature type="non-terminal residue" evidence="2">
    <location>
        <position position="256"/>
    </location>
</feature>
<protein>
    <recommendedName>
        <fullName evidence="1">Electron transfer flavoprotein alpha/beta-subunit N-terminal domain-containing protein</fullName>
    </recommendedName>
</protein>
<dbReference type="InterPro" id="IPR014730">
    <property type="entry name" value="ETF_a/b_N"/>
</dbReference>
<proteinExistence type="predicted"/>
<sequence>MKFIVCVKQVPETNELDFDLNTNRVKKAGVSTIINPFDQFALEEAIKMRKEGDEIIAISIGDLEAKSTLMRCLALGADKAILLNDDNFKESDTFATSNILASAIKKVGDYSIIFCGNSSFDTGSSQVGPALAAILNIPQITYSESVEKVEEGKVQVKAQTDDGYRIIESNIPLVIAGIPPSSFQPRIPPLPKILAAQKKPFEIWTADDIEGDKSKFGSAGSLINIVKLYKPPRREEGIVFTDEPKVAVEKLMELLS</sequence>
<dbReference type="Pfam" id="PF01012">
    <property type="entry name" value="ETF"/>
    <property type="match status" value="1"/>
</dbReference>
<dbReference type="PANTHER" id="PTHR21294:SF17">
    <property type="entry name" value="PROTEIN FIXA"/>
    <property type="match status" value="1"/>
</dbReference>
<dbReference type="PIRSF" id="PIRSF000090">
    <property type="entry name" value="Beta-ETF"/>
    <property type="match status" value="1"/>
</dbReference>
<comment type="caution">
    <text evidence="2">The sequence shown here is derived from an EMBL/GenBank/DDBJ whole genome shotgun (WGS) entry which is preliminary data.</text>
</comment>
<evidence type="ECO:0000259" key="1">
    <source>
        <dbReference type="SMART" id="SM00893"/>
    </source>
</evidence>
<name>A0A0F9K7D8_9ZZZZ</name>
<dbReference type="AlphaFoldDB" id="A0A0F9K7D8"/>
<dbReference type="EMBL" id="LAZR01008577">
    <property type="protein sequence ID" value="KKM77878.1"/>
    <property type="molecule type" value="Genomic_DNA"/>
</dbReference>
<accession>A0A0F9K7D8</accession>
<reference evidence="2" key="1">
    <citation type="journal article" date="2015" name="Nature">
        <title>Complex archaea that bridge the gap between prokaryotes and eukaryotes.</title>
        <authorList>
            <person name="Spang A."/>
            <person name="Saw J.H."/>
            <person name="Jorgensen S.L."/>
            <person name="Zaremba-Niedzwiedzka K."/>
            <person name="Martijn J."/>
            <person name="Lind A.E."/>
            <person name="van Eijk R."/>
            <person name="Schleper C."/>
            <person name="Guy L."/>
            <person name="Ettema T.J."/>
        </authorList>
    </citation>
    <scope>NUCLEOTIDE SEQUENCE</scope>
</reference>
<gene>
    <name evidence="2" type="ORF">LCGC14_1365560</name>
</gene>
<feature type="domain" description="Electron transfer flavoprotein alpha/beta-subunit N-terminal" evidence="1">
    <location>
        <begin position="22"/>
        <end position="213"/>
    </location>
</feature>
<dbReference type="InterPro" id="IPR012255">
    <property type="entry name" value="ETF_b"/>
</dbReference>
<dbReference type="SMART" id="SM00893">
    <property type="entry name" value="ETF"/>
    <property type="match status" value="1"/>
</dbReference>
<dbReference type="InterPro" id="IPR014729">
    <property type="entry name" value="Rossmann-like_a/b/a_fold"/>
</dbReference>
<evidence type="ECO:0000313" key="2">
    <source>
        <dbReference type="EMBL" id="KKM77878.1"/>
    </source>
</evidence>